<gene>
    <name evidence="1" type="ORF">CDAR_71471</name>
</gene>
<proteinExistence type="predicted"/>
<evidence type="ECO:0000313" key="1">
    <source>
        <dbReference type="EMBL" id="GIY20525.1"/>
    </source>
</evidence>
<sequence>MEPFPNWAHLMNRAKKALTSSVLVAEVGKPPHVSQPDAEAHAREDELYLVAPLLALPVLGGRLGGRPRGARGHPVHGSVLFRRSHGLTFVVVRVDW</sequence>
<dbReference type="AlphaFoldDB" id="A0AAV4RJV0"/>
<protein>
    <submittedName>
        <fullName evidence="1">Uncharacterized protein</fullName>
    </submittedName>
</protein>
<reference evidence="1 2" key="1">
    <citation type="submission" date="2021-06" db="EMBL/GenBank/DDBJ databases">
        <title>Caerostris darwini draft genome.</title>
        <authorList>
            <person name="Kono N."/>
            <person name="Arakawa K."/>
        </authorList>
    </citation>
    <scope>NUCLEOTIDE SEQUENCE [LARGE SCALE GENOMIC DNA]</scope>
</reference>
<dbReference type="EMBL" id="BPLQ01006180">
    <property type="protein sequence ID" value="GIY20525.1"/>
    <property type="molecule type" value="Genomic_DNA"/>
</dbReference>
<organism evidence="1 2">
    <name type="scientific">Caerostris darwini</name>
    <dbReference type="NCBI Taxonomy" id="1538125"/>
    <lineage>
        <taxon>Eukaryota</taxon>
        <taxon>Metazoa</taxon>
        <taxon>Ecdysozoa</taxon>
        <taxon>Arthropoda</taxon>
        <taxon>Chelicerata</taxon>
        <taxon>Arachnida</taxon>
        <taxon>Araneae</taxon>
        <taxon>Araneomorphae</taxon>
        <taxon>Entelegynae</taxon>
        <taxon>Araneoidea</taxon>
        <taxon>Araneidae</taxon>
        <taxon>Caerostris</taxon>
    </lineage>
</organism>
<dbReference type="Proteomes" id="UP001054837">
    <property type="component" value="Unassembled WGS sequence"/>
</dbReference>
<accession>A0AAV4RJV0</accession>
<name>A0AAV4RJV0_9ARAC</name>
<evidence type="ECO:0000313" key="2">
    <source>
        <dbReference type="Proteomes" id="UP001054837"/>
    </source>
</evidence>
<keyword evidence="2" id="KW-1185">Reference proteome</keyword>
<comment type="caution">
    <text evidence="1">The sequence shown here is derived from an EMBL/GenBank/DDBJ whole genome shotgun (WGS) entry which is preliminary data.</text>
</comment>